<name>A0A8S5LV83_9CAUD</name>
<reference evidence="2" key="1">
    <citation type="journal article" date="2021" name="Proc. Natl. Acad. Sci. U.S.A.">
        <title>A Catalog of Tens of Thousands of Viruses from Human Metagenomes Reveals Hidden Associations with Chronic Diseases.</title>
        <authorList>
            <person name="Tisza M.J."/>
            <person name="Buck C.B."/>
        </authorList>
    </citation>
    <scope>NUCLEOTIDE SEQUENCE</scope>
    <source>
        <strain evidence="2">CtMsr1</strain>
    </source>
</reference>
<sequence>MKIDLTLHDIERIIAGYKLEKSELDKKREELKDELQNNKFLDEHYEDRLEVLDTQWMEVQSRLMYFLLLFEKRSTYMNALNAIYGINNVKEPVPDYTEEELLKKLTSNQKES</sequence>
<keyword evidence="1" id="KW-0175">Coiled coil</keyword>
<proteinExistence type="predicted"/>
<organism evidence="2">
    <name type="scientific">Siphoviridae sp. ctMsr1</name>
    <dbReference type="NCBI Taxonomy" id="2826264"/>
    <lineage>
        <taxon>Viruses</taxon>
        <taxon>Duplodnaviria</taxon>
        <taxon>Heunggongvirae</taxon>
        <taxon>Uroviricota</taxon>
        <taxon>Caudoviricetes</taxon>
    </lineage>
</organism>
<accession>A0A8S5LV83</accession>
<protein>
    <submittedName>
        <fullName evidence="2">Uncharacterized protein</fullName>
    </submittedName>
</protein>
<evidence type="ECO:0000256" key="1">
    <source>
        <dbReference type="SAM" id="Coils"/>
    </source>
</evidence>
<dbReference type="EMBL" id="BK014744">
    <property type="protein sequence ID" value="DAD73802.1"/>
    <property type="molecule type" value="Genomic_DNA"/>
</dbReference>
<evidence type="ECO:0000313" key="2">
    <source>
        <dbReference type="EMBL" id="DAD73802.1"/>
    </source>
</evidence>
<feature type="coiled-coil region" evidence="1">
    <location>
        <begin position="14"/>
        <end position="44"/>
    </location>
</feature>